<dbReference type="Pfam" id="PF03044">
    <property type="entry name" value="Herpes_UL16"/>
    <property type="match status" value="1"/>
</dbReference>
<keyword evidence="7" id="KW-1185">Reference proteome</keyword>
<organismHost>
    <name type="scientific">Callithrix</name>
    <dbReference type="NCBI Taxonomy" id="9481"/>
</organismHost>
<dbReference type="EMBL" id="HM625781">
    <property type="protein sequence ID" value="ADO13813.1"/>
    <property type="molecule type" value="Genomic_DNA"/>
</dbReference>
<keyword evidence="4" id="KW-0426">Late protein</keyword>
<dbReference type="KEGG" id="vg:9829342"/>
<reference evidence="6 7" key="1">
    <citation type="journal article" date="2011" name="Virology">
        <title>Structure and sequence of the saimiriine herpesvirus 1 genome.</title>
        <authorList>
            <person name="Tyler S."/>
            <person name="Severini A."/>
            <person name="Black D."/>
            <person name="Walker M."/>
            <person name="Eberle R."/>
        </authorList>
    </citation>
    <scope>NUCLEOTIDE SEQUENCE [LARGE SCALE GENOMIC DNA]</scope>
    <source>
        <strain evidence="6">MV 5-4</strain>
    </source>
</reference>
<evidence type="ECO:0000313" key="7">
    <source>
        <dbReference type="Proteomes" id="UP000127069"/>
    </source>
</evidence>
<dbReference type="GeneID" id="9829342"/>
<evidence type="ECO:0000256" key="1">
    <source>
        <dbReference type="ARBA" id="ARBA00022562"/>
    </source>
</evidence>
<accession>E2IUF5</accession>
<sequence>MSLSEDDAGSPGLRFACGLETGTGGAKISGLSAPASTVENATNSLLSWRLVRGDERLKIFRCITALTEQLAEIALVLPDPQKALFCEVLVYLTRPRAMRLPTGTFYAMFVFNRSHRFCATVAVRSTGHPRAGQEVATLVFSNLKAAEPPGENPDPAAEVYPETPLAFDLEEAYARPVSGVPDAPNHCYQLSPGAWWHFPSGQIYCWHADESLLPLLPPGSRARHLGWLLARIANHPNGCEDCAGSVHADPVNALWDSREIAGVCPCVAPCAWMKLARRDVPVEGDGSLAALLFRHRIDSIYLMGSLRAPRITDDLSEVVRGRYQHTNVPLNPRGWHLTAYTARASRVFACACPAVSRIASVC</sequence>
<protein>
    <submittedName>
        <fullName evidence="6">Tegument protein UL16</fullName>
    </submittedName>
</protein>
<keyword evidence="5" id="KW-1035">Host cytoplasm</keyword>
<name>E2IUF5_SHV1</name>
<keyword evidence="3" id="KW-0946">Virion</keyword>
<organismHost>
    <name type="scientific">Saimiri</name>
    <name type="common">squirrel monkeys</name>
    <dbReference type="NCBI Taxonomy" id="9520"/>
</organismHost>
<keyword evidence="2" id="KW-0920">Virion tegument</keyword>
<evidence type="ECO:0000256" key="3">
    <source>
        <dbReference type="ARBA" id="ARBA00022844"/>
    </source>
</evidence>
<organism evidence="6 7">
    <name type="scientific">Saimiriine herpesvirus 1 (strain MV-5-4-PSL)</name>
    <name type="common">SaHV-1</name>
    <name type="synonym">Marmoset herpesvirus</name>
    <dbReference type="NCBI Taxonomy" id="10353"/>
    <lineage>
        <taxon>Viruses</taxon>
        <taxon>Duplodnaviria</taxon>
        <taxon>Heunggongvirae</taxon>
        <taxon>Peploviricota</taxon>
        <taxon>Herviviricetes</taxon>
        <taxon>Herpesvirales</taxon>
        <taxon>Orthoherpesviridae</taxon>
        <taxon>Alphaherpesvirinae</taxon>
        <taxon>Simplexvirus</taxon>
        <taxon>Simplexvirus saimiriinealpha1</taxon>
    </lineage>
</organism>
<evidence type="ECO:0000313" key="6">
    <source>
        <dbReference type="EMBL" id="ADO13813.1"/>
    </source>
</evidence>
<dbReference type="InterPro" id="IPR004286">
    <property type="entry name" value="Herpes_UL16/UL94"/>
</dbReference>
<evidence type="ECO:0000256" key="4">
    <source>
        <dbReference type="ARBA" id="ARBA00022921"/>
    </source>
</evidence>
<dbReference type="RefSeq" id="YP_003933825.1">
    <property type="nucleotide sequence ID" value="NC_014567.1"/>
</dbReference>
<evidence type="ECO:0000256" key="2">
    <source>
        <dbReference type="ARBA" id="ARBA00022580"/>
    </source>
</evidence>
<proteinExistence type="predicted"/>
<dbReference type="GO" id="GO:0044423">
    <property type="term" value="C:virion component"/>
    <property type="evidence" value="ECO:0007669"/>
    <property type="project" value="UniProtKB-KW"/>
</dbReference>
<evidence type="ECO:0000256" key="5">
    <source>
        <dbReference type="ARBA" id="ARBA00023200"/>
    </source>
</evidence>
<dbReference type="OrthoDB" id="7959at10239"/>
<dbReference type="Proteomes" id="UP000127069">
    <property type="component" value="Segment"/>
</dbReference>
<gene>
    <name evidence="6" type="primary">UL16</name>
</gene>
<keyword evidence="1" id="KW-1048">Host nucleus</keyword>